<dbReference type="InterPro" id="IPR011010">
    <property type="entry name" value="DNA_brk_join_enz"/>
</dbReference>
<feature type="domain" description="Tyr recombinase" evidence="4">
    <location>
        <begin position="1"/>
        <end position="109"/>
    </location>
</feature>
<keyword evidence="6" id="KW-1185">Reference proteome</keyword>
<dbReference type="SUPFAM" id="SSF56349">
    <property type="entry name" value="DNA breaking-rejoining enzymes"/>
    <property type="match status" value="1"/>
</dbReference>
<evidence type="ECO:0000256" key="1">
    <source>
        <dbReference type="ARBA" id="ARBA00008857"/>
    </source>
</evidence>
<dbReference type="RefSeq" id="WP_061947469.1">
    <property type="nucleotide sequence ID" value="NZ_LTAO01000001.1"/>
</dbReference>
<evidence type="ECO:0000313" key="6">
    <source>
        <dbReference type="Proteomes" id="UP000075806"/>
    </source>
</evidence>
<dbReference type="InterPro" id="IPR050090">
    <property type="entry name" value="Tyrosine_recombinase_XerCD"/>
</dbReference>
<dbReference type="STRING" id="519424.AZF04_02945"/>
<dbReference type="Gene3D" id="1.10.443.10">
    <property type="entry name" value="Intergrase catalytic core"/>
    <property type="match status" value="1"/>
</dbReference>
<gene>
    <name evidence="5" type="ORF">AZF04_02945</name>
</gene>
<dbReference type="Proteomes" id="UP000075806">
    <property type="component" value="Unassembled WGS sequence"/>
</dbReference>
<evidence type="ECO:0000256" key="3">
    <source>
        <dbReference type="ARBA" id="ARBA00023172"/>
    </source>
</evidence>
<dbReference type="Pfam" id="PF00589">
    <property type="entry name" value="Phage_integrase"/>
    <property type="match status" value="1"/>
</dbReference>
<organism evidence="5 6">
    <name type="scientific">Alkalihalobacillus trypoxylicola</name>
    <dbReference type="NCBI Taxonomy" id="519424"/>
    <lineage>
        <taxon>Bacteria</taxon>
        <taxon>Bacillati</taxon>
        <taxon>Bacillota</taxon>
        <taxon>Bacilli</taxon>
        <taxon>Bacillales</taxon>
        <taxon>Bacillaceae</taxon>
        <taxon>Alkalihalobacillus</taxon>
    </lineage>
</organism>
<accession>A0A162FCS0</accession>
<evidence type="ECO:0000313" key="5">
    <source>
        <dbReference type="EMBL" id="KYG35309.1"/>
    </source>
</evidence>
<dbReference type="GO" id="GO:0006310">
    <property type="term" value="P:DNA recombination"/>
    <property type="evidence" value="ECO:0007669"/>
    <property type="project" value="UniProtKB-KW"/>
</dbReference>
<dbReference type="OrthoDB" id="107900at2"/>
<dbReference type="PANTHER" id="PTHR30349">
    <property type="entry name" value="PHAGE INTEGRASE-RELATED"/>
    <property type="match status" value="1"/>
</dbReference>
<proteinExistence type="inferred from homology"/>
<name>A0A162FCS0_9BACI</name>
<protein>
    <recommendedName>
        <fullName evidence="4">Tyr recombinase domain-containing protein</fullName>
    </recommendedName>
</protein>
<dbReference type="EMBL" id="LTAO01000001">
    <property type="protein sequence ID" value="KYG35309.1"/>
    <property type="molecule type" value="Genomic_DNA"/>
</dbReference>
<evidence type="ECO:0000256" key="2">
    <source>
        <dbReference type="ARBA" id="ARBA00023125"/>
    </source>
</evidence>
<keyword evidence="3" id="KW-0233">DNA recombination</keyword>
<comment type="caution">
    <text evidence="5">The sequence shown here is derived from an EMBL/GenBank/DDBJ whole genome shotgun (WGS) entry which is preliminary data.</text>
</comment>
<dbReference type="InterPro" id="IPR013762">
    <property type="entry name" value="Integrase-like_cat_sf"/>
</dbReference>
<dbReference type="InterPro" id="IPR002104">
    <property type="entry name" value="Integrase_catalytic"/>
</dbReference>
<dbReference type="GO" id="GO:0003677">
    <property type="term" value="F:DNA binding"/>
    <property type="evidence" value="ECO:0007669"/>
    <property type="project" value="UniProtKB-KW"/>
</dbReference>
<dbReference type="GO" id="GO:0015074">
    <property type="term" value="P:DNA integration"/>
    <property type="evidence" value="ECO:0007669"/>
    <property type="project" value="InterPro"/>
</dbReference>
<dbReference type="AlphaFoldDB" id="A0A162FCS0"/>
<reference evidence="5" key="1">
    <citation type="submission" date="2016-02" db="EMBL/GenBank/DDBJ databases">
        <title>Genome sequence of Bacillus trypoxylicola KCTC 13244(T).</title>
        <authorList>
            <person name="Jeong H."/>
            <person name="Park S.-H."/>
            <person name="Choi S.-K."/>
        </authorList>
    </citation>
    <scope>NUCLEOTIDE SEQUENCE [LARGE SCALE GENOMIC DNA]</scope>
    <source>
        <strain evidence="5">KCTC 13244</strain>
    </source>
</reference>
<dbReference type="PROSITE" id="PS51898">
    <property type="entry name" value="TYR_RECOMBINASE"/>
    <property type="match status" value="1"/>
</dbReference>
<evidence type="ECO:0000259" key="4">
    <source>
        <dbReference type="PROSITE" id="PS51898"/>
    </source>
</evidence>
<sequence>MIPIQKRTVDLIKELIKHNSDFYTDHIFVTDYGKPLEPAHFRKQLKLYAKKAGITKSVYPHLFRHTAATMFLKNGGDMRHLQMILGHQDLRMIQRYTHLTTKGIAKNVEQYTPINRLPIR</sequence>
<dbReference type="PANTHER" id="PTHR30349:SF41">
    <property type="entry name" value="INTEGRASE_RECOMBINASE PROTEIN MJ0367-RELATED"/>
    <property type="match status" value="1"/>
</dbReference>
<keyword evidence="2" id="KW-0238">DNA-binding</keyword>
<comment type="similarity">
    <text evidence="1">Belongs to the 'phage' integrase family.</text>
</comment>